<gene>
    <name evidence="1" type="ORF">M2319_004105</name>
</gene>
<evidence type="ECO:0000313" key="1">
    <source>
        <dbReference type="EMBL" id="MCW2309746.1"/>
    </source>
</evidence>
<proteinExistence type="predicted"/>
<accession>A0ABT3HH64</accession>
<sequence>MRKPGGVLILTTNDGRQEETDTFTCAHCNKIVPVRPFQRPEDIGGRCGGCGGLICPDCVSRGTCDPIEEKLARAEAAYHARRSYGI</sequence>
<comment type="caution">
    <text evidence="1">The sequence shown here is derived from an EMBL/GenBank/DDBJ whole genome shotgun (WGS) entry which is preliminary data.</text>
</comment>
<name>A0ABT3HH64_9HYPH</name>
<dbReference type="Proteomes" id="UP001209755">
    <property type="component" value="Unassembled WGS sequence"/>
</dbReference>
<evidence type="ECO:0000313" key="2">
    <source>
        <dbReference type="Proteomes" id="UP001209755"/>
    </source>
</evidence>
<organism evidence="1 2">
    <name type="scientific">Rhodobium gokarnense</name>
    <dbReference type="NCBI Taxonomy" id="364296"/>
    <lineage>
        <taxon>Bacteria</taxon>
        <taxon>Pseudomonadati</taxon>
        <taxon>Pseudomonadota</taxon>
        <taxon>Alphaproteobacteria</taxon>
        <taxon>Hyphomicrobiales</taxon>
        <taxon>Rhodobiaceae</taxon>
        <taxon>Rhodobium</taxon>
    </lineage>
</organism>
<keyword evidence="2" id="KW-1185">Reference proteome</keyword>
<reference evidence="2" key="1">
    <citation type="submission" date="2023-07" db="EMBL/GenBank/DDBJ databases">
        <title>Genome sequencing of Purple Non-Sulfur Bacteria from various extreme environments.</title>
        <authorList>
            <person name="Mayer M."/>
        </authorList>
    </citation>
    <scope>NUCLEOTIDE SEQUENCE [LARGE SCALE GENOMIC DNA]</scope>
    <source>
        <strain evidence="2">DSM 17935</strain>
    </source>
</reference>
<protein>
    <submittedName>
        <fullName evidence="1">Uncharacterized protein</fullName>
    </submittedName>
</protein>
<dbReference type="EMBL" id="JAOQNS010000014">
    <property type="protein sequence ID" value="MCW2309746.1"/>
    <property type="molecule type" value="Genomic_DNA"/>
</dbReference>